<feature type="domain" description="YEATS" evidence="4">
    <location>
        <begin position="16"/>
        <end position="145"/>
    </location>
</feature>
<evidence type="ECO:0000313" key="6">
    <source>
        <dbReference type="Proteomes" id="UP001431209"/>
    </source>
</evidence>
<dbReference type="InterPro" id="IPR038704">
    <property type="entry name" value="YEAST_sf"/>
</dbReference>
<feature type="coiled-coil region" evidence="3">
    <location>
        <begin position="6"/>
        <end position="33"/>
    </location>
</feature>
<dbReference type="EMBL" id="JAOPGA020001255">
    <property type="protein sequence ID" value="KAL0486681.1"/>
    <property type="molecule type" value="Genomic_DNA"/>
</dbReference>
<proteinExistence type="predicted"/>
<dbReference type="InterPro" id="IPR005033">
    <property type="entry name" value="YEATS"/>
</dbReference>
<keyword evidence="6" id="KW-1185">Reference proteome</keyword>
<keyword evidence="3" id="KW-0175">Coiled coil</keyword>
<sequence length="145" mass="17372">MKNVFNQEYSSRLEEVEEDRREIEQVVVEHKDVFIGNAHSVRPRNGEDWHEWRLFVRMRDEDNIEDYIDKVVVKLHPTFTPSTVVLSDPPFEMKRLGWGVFNIKVTLHFKQEYNKKNLHTSHYLCFDGDGDFATHSIEFVRKTFK</sequence>
<dbReference type="Pfam" id="PF03366">
    <property type="entry name" value="YEATS"/>
    <property type="match status" value="1"/>
</dbReference>
<dbReference type="CDD" id="cd16887">
    <property type="entry name" value="YEATS"/>
    <property type="match status" value="1"/>
</dbReference>
<dbReference type="AlphaFoldDB" id="A0AAW2ZD64"/>
<evidence type="ECO:0000256" key="1">
    <source>
        <dbReference type="ARBA" id="ARBA00023242"/>
    </source>
</evidence>
<name>A0AAW2ZD64_9EUKA</name>
<evidence type="ECO:0000259" key="4">
    <source>
        <dbReference type="PROSITE" id="PS51037"/>
    </source>
</evidence>
<evidence type="ECO:0000256" key="3">
    <source>
        <dbReference type="SAM" id="Coils"/>
    </source>
</evidence>
<keyword evidence="1 2" id="KW-0539">Nucleus</keyword>
<dbReference type="Proteomes" id="UP001431209">
    <property type="component" value="Unassembled WGS sequence"/>
</dbReference>
<dbReference type="PROSITE" id="PS51037">
    <property type="entry name" value="YEATS"/>
    <property type="match status" value="1"/>
</dbReference>
<reference evidence="5 6" key="1">
    <citation type="submission" date="2024-03" db="EMBL/GenBank/DDBJ databases">
        <title>The Acrasis kona genome and developmental transcriptomes reveal deep origins of eukaryotic multicellular pathways.</title>
        <authorList>
            <person name="Sheikh S."/>
            <person name="Fu C.-J."/>
            <person name="Brown M.W."/>
            <person name="Baldauf S.L."/>
        </authorList>
    </citation>
    <scope>NUCLEOTIDE SEQUENCE [LARGE SCALE GENOMIC DNA]</scope>
    <source>
        <strain evidence="5 6">ATCC MYA-3509</strain>
    </source>
</reference>
<dbReference type="Gene3D" id="2.60.40.1970">
    <property type="entry name" value="YEATS domain"/>
    <property type="match status" value="1"/>
</dbReference>
<dbReference type="GO" id="GO:0005634">
    <property type="term" value="C:nucleus"/>
    <property type="evidence" value="ECO:0007669"/>
    <property type="project" value="UniProtKB-SubCell"/>
</dbReference>
<evidence type="ECO:0000313" key="5">
    <source>
        <dbReference type="EMBL" id="KAL0486681.1"/>
    </source>
</evidence>
<organism evidence="5 6">
    <name type="scientific">Acrasis kona</name>
    <dbReference type="NCBI Taxonomy" id="1008807"/>
    <lineage>
        <taxon>Eukaryota</taxon>
        <taxon>Discoba</taxon>
        <taxon>Heterolobosea</taxon>
        <taxon>Tetramitia</taxon>
        <taxon>Eutetramitia</taxon>
        <taxon>Acrasidae</taxon>
        <taxon>Acrasis</taxon>
    </lineage>
</organism>
<dbReference type="PANTHER" id="PTHR23195">
    <property type="entry name" value="YEATS DOMAIN"/>
    <property type="match status" value="1"/>
</dbReference>
<protein>
    <submittedName>
        <fullName evidence="5">YEATS family protein</fullName>
    </submittedName>
</protein>
<comment type="subcellular location">
    <subcellularLocation>
        <location evidence="2">Nucleus</location>
    </subcellularLocation>
</comment>
<dbReference type="InterPro" id="IPR055129">
    <property type="entry name" value="YEATS_dom"/>
</dbReference>
<comment type="caution">
    <text evidence="5">The sequence shown here is derived from an EMBL/GenBank/DDBJ whole genome shotgun (WGS) entry which is preliminary data.</text>
</comment>
<gene>
    <name evidence="5" type="ORF">AKO1_001636</name>
</gene>
<evidence type="ECO:0000256" key="2">
    <source>
        <dbReference type="PROSITE-ProRule" id="PRU00376"/>
    </source>
</evidence>
<dbReference type="GO" id="GO:0006355">
    <property type="term" value="P:regulation of DNA-templated transcription"/>
    <property type="evidence" value="ECO:0007669"/>
    <property type="project" value="InterPro"/>
</dbReference>
<accession>A0AAW2ZD64</accession>